<evidence type="ECO:0000313" key="3">
    <source>
        <dbReference type="Proteomes" id="UP000004994"/>
    </source>
</evidence>
<reference evidence="2" key="1">
    <citation type="journal article" date="2012" name="Nature">
        <title>The tomato genome sequence provides insights into fleshy fruit evolution.</title>
        <authorList>
            <consortium name="Tomato Genome Consortium"/>
        </authorList>
    </citation>
    <scope>NUCLEOTIDE SEQUENCE [LARGE SCALE GENOMIC DNA]</scope>
    <source>
        <strain evidence="2">cv. Heinz 1706</strain>
    </source>
</reference>
<keyword evidence="1" id="KW-0472">Membrane</keyword>
<keyword evidence="3" id="KW-1185">Reference proteome</keyword>
<feature type="transmembrane region" description="Helical" evidence="1">
    <location>
        <begin position="20"/>
        <end position="39"/>
    </location>
</feature>
<reference evidence="2" key="2">
    <citation type="submission" date="2019-01" db="UniProtKB">
        <authorList>
            <consortium name="EnsemblPlants"/>
        </authorList>
    </citation>
    <scope>IDENTIFICATION</scope>
    <source>
        <strain evidence="2">cv. Heinz 1706</strain>
    </source>
</reference>
<organism evidence="2">
    <name type="scientific">Solanum lycopersicum</name>
    <name type="common">Tomato</name>
    <name type="synonym">Lycopersicon esculentum</name>
    <dbReference type="NCBI Taxonomy" id="4081"/>
    <lineage>
        <taxon>Eukaryota</taxon>
        <taxon>Viridiplantae</taxon>
        <taxon>Streptophyta</taxon>
        <taxon>Embryophyta</taxon>
        <taxon>Tracheophyta</taxon>
        <taxon>Spermatophyta</taxon>
        <taxon>Magnoliopsida</taxon>
        <taxon>eudicotyledons</taxon>
        <taxon>Gunneridae</taxon>
        <taxon>Pentapetalae</taxon>
        <taxon>asterids</taxon>
        <taxon>lamiids</taxon>
        <taxon>Solanales</taxon>
        <taxon>Solanaceae</taxon>
        <taxon>Solanoideae</taxon>
        <taxon>Solaneae</taxon>
        <taxon>Solanum</taxon>
        <taxon>Solanum subgen. Lycopersicon</taxon>
    </lineage>
</organism>
<evidence type="ECO:0000313" key="2">
    <source>
        <dbReference type="EnsemblPlants" id="Solyc08g048190.1.1.1"/>
    </source>
</evidence>
<evidence type="ECO:0000256" key="1">
    <source>
        <dbReference type="SAM" id="Phobius"/>
    </source>
</evidence>
<protein>
    <submittedName>
        <fullName evidence="2">Uncharacterized protein</fullName>
    </submittedName>
</protein>
<accession>A0A3Q7HLB0</accession>
<sequence length="60" mass="6884">MTSLSEILDAAIRLVTNSARYINFLLLKMKSISIVILLVSDKYFVCRKLLTTVALLYAWF</sequence>
<keyword evidence="1" id="KW-1133">Transmembrane helix</keyword>
<keyword evidence="1" id="KW-0812">Transmembrane</keyword>
<dbReference type="EnsemblPlants" id="Solyc08g048190.1.1">
    <property type="protein sequence ID" value="Solyc08g048190.1.1.1"/>
    <property type="gene ID" value="Solyc08g048190.1"/>
</dbReference>
<dbReference type="AlphaFoldDB" id="A0A3Q7HLB0"/>
<proteinExistence type="predicted"/>
<dbReference type="Gramene" id="Solyc08g048190.1.1">
    <property type="protein sequence ID" value="Solyc08g048190.1.1.1"/>
    <property type="gene ID" value="Solyc08g048190.1"/>
</dbReference>
<dbReference type="InParanoid" id="A0A3Q7HLB0"/>
<dbReference type="PaxDb" id="4081-Solyc08g048190.1.1"/>
<name>A0A3Q7HLB0_SOLLC</name>
<dbReference type="Proteomes" id="UP000004994">
    <property type="component" value="Chromosome 8"/>
</dbReference>